<dbReference type="Pfam" id="PF04203">
    <property type="entry name" value="Sortase"/>
    <property type="match status" value="1"/>
</dbReference>
<dbReference type="STRING" id="1090615.SAMN04515671_1396"/>
<accession>A0A1H0KQV1</accession>
<dbReference type="AlphaFoldDB" id="A0A1H0KQV1"/>
<keyword evidence="6" id="KW-1185">Reference proteome</keyword>
<evidence type="ECO:0000256" key="3">
    <source>
        <dbReference type="SAM" id="MobiDB-lite"/>
    </source>
</evidence>
<dbReference type="GO" id="GO:0016787">
    <property type="term" value="F:hydrolase activity"/>
    <property type="evidence" value="ECO:0007669"/>
    <property type="project" value="UniProtKB-KW"/>
</dbReference>
<evidence type="ECO:0000256" key="4">
    <source>
        <dbReference type="SAM" id="Phobius"/>
    </source>
</evidence>
<keyword evidence="4" id="KW-0472">Membrane</keyword>
<keyword evidence="1" id="KW-0378">Hydrolase</keyword>
<keyword evidence="4" id="KW-0812">Transmembrane</keyword>
<name>A0A1H0KQV1_9ACTN</name>
<evidence type="ECO:0000256" key="1">
    <source>
        <dbReference type="ARBA" id="ARBA00022801"/>
    </source>
</evidence>
<dbReference type="SUPFAM" id="SSF63817">
    <property type="entry name" value="Sortase"/>
    <property type="match status" value="1"/>
</dbReference>
<dbReference type="EMBL" id="LT629710">
    <property type="protein sequence ID" value="SDO58151.1"/>
    <property type="molecule type" value="Genomic_DNA"/>
</dbReference>
<evidence type="ECO:0000313" key="5">
    <source>
        <dbReference type="EMBL" id="SDO58151.1"/>
    </source>
</evidence>
<feature type="region of interest" description="Disordered" evidence="3">
    <location>
        <begin position="1"/>
        <end position="77"/>
    </location>
</feature>
<dbReference type="InterPro" id="IPR042003">
    <property type="entry name" value="Sortase_E"/>
</dbReference>
<sequence length="394" mass="42524">MTDGHRPDEPDQPGPPEPTPPGPWILPADGTDDHQGRADDTAVIPAVSPVTPAPFESTELFTAGGFSTPDEADEPAEPADATALIPSAMVGPSEGPAERPRNHNEIRPPRDRVRTVARGIGQTLITAGMVVLLFVVYEVYVTDIFGHEKQVKATTALEQAWATVQPSTAGTTAAGSKDNDVVTVTDPNKLVVNPATRKRNYKTLNGQGFARIYVPSFGADYSFTIIEGTTTDDLYAGPGHYEKTQYPGEKGNFAVAGHRVSKGSPFNNLGLLNSCDAIVIETQSEWFVYRVLPMANEIATWTSTQHAHCDGVKPQTGQYADVLGREITVPSDYAQVLPVPHVESTTVPADAERLITLTTCHPQFSDTQRMIIHGVLVKTYKKSGKFLPPELNES</sequence>
<evidence type="ECO:0000256" key="2">
    <source>
        <dbReference type="PIRSR" id="PIRSR605754-1"/>
    </source>
</evidence>
<feature type="transmembrane region" description="Helical" evidence="4">
    <location>
        <begin position="116"/>
        <end position="137"/>
    </location>
</feature>
<feature type="compositionally biased region" description="Pro residues" evidence="3">
    <location>
        <begin position="12"/>
        <end position="24"/>
    </location>
</feature>
<dbReference type="InterPro" id="IPR053465">
    <property type="entry name" value="Sortase_Class_E"/>
</dbReference>
<dbReference type="InterPro" id="IPR023365">
    <property type="entry name" value="Sortase_dom-sf"/>
</dbReference>
<dbReference type="Gene3D" id="2.40.260.10">
    <property type="entry name" value="Sortase"/>
    <property type="match status" value="1"/>
</dbReference>
<dbReference type="Proteomes" id="UP000198741">
    <property type="component" value="Chromosome I"/>
</dbReference>
<dbReference type="RefSeq" id="WP_231988396.1">
    <property type="nucleotide sequence ID" value="NZ_LT629710.1"/>
</dbReference>
<gene>
    <name evidence="5" type="ORF">SAMN04515671_1396</name>
</gene>
<reference evidence="5 6" key="1">
    <citation type="submission" date="2016-10" db="EMBL/GenBank/DDBJ databases">
        <authorList>
            <person name="de Groot N.N."/>
        </authorList>
    </citation>
    <scope>NUCLEOTIDE SEQUENCE [LARGE SCALE GENOMIC DNA]</scope>
    <source>
        <strain evidence="6">P4-7,KCTC 19426,CECT 7604</strain>
    </source>
</reference>
<evidence type="ECO:0000313" key="6">
    <source>
        <dbReference type="Proteomes" id="UP000198741"/>
    </source>
</evidence>
<dbReference type="CDD" id="cd05830">
    <property type="entry name" value="Sortase_E"/>
    <property type="match status" value="1"/>
</dbReference>
<keyword evidence="4" id="KW-1133">Transmembrane helix</keyword>
<feature type="active site" description="Acyl-thioester intermediate" evidence="2">
    <location>
        <position position="360"/>
    </location>
</feature>
<proteinExistence type="predicted"/>
<organism evidence="5 6">
    <name type="scientific">Nakamurella panacisegetis</name>
    <dbReference type="NCBI Taxonomy" id="1090615"/>
    <lineage>
        <taxon>Bacteria</taxon>
        <taxon>Bacillati</taxon>
        <taxon>Actinomycetota</taxon>
        <taxon>Actinomycetes</taxon>
        <taxon>Nakamurellales</taxon>
        <taxon>Nakamurellaceae</taxon>
        <taxon>Nakamurella</taxon>
    </lineage>
</organism>
<dbReference type="InterPro" id="IPR005754">
    <property type="entry name" value="Sortase"/>
</dbReference>
<protein>
    <submittedName>
        <fullName evidence="5">LPXTG-site transpeptidase (Sortase) family protein</fullName>
    </submittedName>
</protein>
<dbReference type="NCBIfam" id="NF033747">
    <property type="entry name" value="class_E_sortase"/>
    <property type="match status" value="1"/>
</dbReference>
<feature type="compositionally biased region" description="Basic and acidic residues" evidence="3">
    <location>
        <begin position="31"/>
        <end position="40"/>
    </location>
</feature>
<feature type="active site" description="Proton donor/acceptor" evidence="2">
    <location>
        <position position="258"/>
    </location>
</feature>